<dbReference type="PATRIC" id="fig|1129794.4.peg.1064"/>
<protein>
    <submittedName>
        <fullName evidence="1">Uncharacterized protein</fullName>
    </submittedName>
</protein>
<proteinExistence type="predicted"/>
<evidence type="ECO:0000313" key="2">
    <source>
        <dbReference type="Proteomes" id="UP000011864"/>
    </source>
</evidence>
<reference evidence="1 2" key="1">
    <citation type="journal article" date="2013" name="Genome Announc.">
        <title>Complete Genome Sequence of Glaciecola psychrophila Strain 170T.</title>
        <authorList>
            <person name="Yin J."/>
            <person name="Chen J."/>
            <person name="Liu G."/>
            <person name="Yu Y."/>
            <person name="Song L."/>
            <person name="Wang X."/>
            <person name="Qu X."/>
        </authorList>
    </citation>
    <scope>NUCLEOTIDE SEQUENCE [LARGE SCALE GENOMIC DNA]</scope>
    <source>
        <strain evidence="1 2">170</strain>
    </source>
</reference>
<gene>
    <name evidence="1" type="ORF">C427_1077</name>
</gene>
<name>K7A993_9ALTE</name>
<dbReference type="AlphaFoldDB" id="K7A993"/>
<evidence type="ECO:0000313" key="1">
    <source>
        <dbReference type="EMBL" id="AGH43186.1"/>
    </source>
</evidence>
<dbReference type="HOGENOM" id="CLU_2956452_0_0_6"/>
<sequence>MKNLISRLNTIATEHFPSIQTPALVMSVLLREVAEFLRIGLCIGGQTLDIVHYRDAYRL</sequence>
<dbReference type="KEGG" id="gps:C427_1077"/>
<accession>K7A993</accession>
<dbReference type="EMBL" id="CP003837">
    <property type="protein sequence ID" value="AGH43186.1"/>
    <property type="molecule type" value="Genomic_DNA"/>
</dbReference>
<dbReference type="Proteomes" id="UP000011864">
    <property type="component" value="Chromosome"/>
</dbReference>
<organism evidence="1 2">
    <name type="scientific">Paraglaciecola psychrophila 170</name>
    <dbReference type="NCBI Taxonomy" id="1129794"/>
    <lineage>
        <taxon>Bacteria</taxon>
        <taxon>Pseudomonadati</taxon>
        <taxon>Pseudomonadota</taxon>
        <taxon>Gammaproteobacteria</taxon>
        <taxon>Alteromonadales</taxon>
        <taxon>Alteromonadaceae</taxon>
        <taxon>Paraglaciecola</taxon>
    </lineage>
</organism>
<keyword evidence="2" id="KW-1185">Reference proteome</keyword>
<dbReference type="STRING" id="1129794.C427_1077"/>